<organism evidence="2 3">
    <name type="scientific">Verminephrobacter aporrectodeae subsp. tuberculatae</name>
    <dbReference type="NCBI Taxonomy" id="1110392"/>
    <lineage>
        <taxon>Bacteria</taxon>
        <taxon>Pseudomonadati</taxon>
        <taxon>Pseudomonadota</taxon>
        <taxon>Betaproteobacteria</taxon>
        <taxon>Burkholderiales</taxon>
        <taxon>Comamonadaceae</taxon>
        <taxon>Verminephrobacter</taxon>
    </lineage>
</organism>
<feature type="transmembrane region" description="Helical" evidence="1">
    <location>
        <begin position="12"/>
        <end position="34"/>
    </location>
</feature>
<evidence type="ECO:0008006" key="4">
    <source>
        <dbReference type="Google" id="ProtNLM"/>
    </source>
</evidence>
<evidence type="ECO:0000256" key="1">
    <source>
        <dbReference type="SAM" id="Phobius"/>
    </source>
</evidence>
<evidence type="ECO:0000313" key="2">
    <source>
        <dbReference type="EMBL" id="MCW5320943.1"/>
    </source>
</evidence>
<name>A0ABT3KRJ0_9BURK</name>
<keyword evidence="1" id="KW-0472">Membrane</keyword>
<accession>A0ABT3KRJ0</accession>
<comment type="caution">
    <text evidence="2">The sequence shown here is derived from an EMBL/GenBank/DDBJ whole genome shotgun (WGS) entry which is preliminary data.</text>
</comment>
<sequence>MVAEGQMIEFDARILTILVCGAGTFGMRLLPMLWQQRSETRHAELLSRLSRASGSAAVASLMVVMLWPMIVQAGTQQLAAVFTGLLTTWGSQRVFSGVALPALSGAVVYGLVKAWL</sequence>
<gene>
    <name evidence="2" type="ORF">D5039_07130</name>
</gene>
<dbReference type="Proteomes" id="UP001208935">
    <property type="component" value="Unassembled WGS sequence"/>
</dbReference>
<keyword evidence="1" id="KW-1133">Transmembrane helix</keyword>
<feature type="transmembrane region" description="Helical" evidence="1">
    <location>
        <begin position="55"/>
        <end position="74"/>
    </location>
</feature>
<feature type="transmembrane region" description="Helical" evidence="1">
    <location>
        <begin position="94"/>
        <end position="112"/>
    </location>
</feature>
<evidence type="ECO:0000313" key="3">
    <source>
        <dbReference type="Proteomes" id="UP001208935"/>
    </source>
</evidence>
<keyword evidence="3" id="KW-1185">Reference proteome</keyword>
<dbReference type="InterPro" id="IPR008407">
    <property type="entry name" value="Brnchd-chn_aa_trnsp_AzlD"/>
</dbReference>
<protein>
    <recommendedName>
        <fullName evidence="4">Branched-chain amino acid transport protein (AzlD)</fullName>
    </recommendedName>
</protein>
<keyword evidence="1" id="KW-0812">Transmembrane</keyword>
<proteinExistence type="predicted"/>
<reference evidence="3" key="1">
    <citation type="submission" date="2023-07" db="EMBL/GenBank/DDBJ databases">
        <title>Verminephrobacter genomes.</title>
        <authorList>
            <person name="Lund M.B."/>
        </authorList>
    </citation>
    <scope>NUCLEOTIDE SEQUENCE [LARGE SCALE GENOMIC DNA]</scope>
    <source>
        <strain evidence="3">AtM5-05</strain>
    </source>
</reference>
<dbReference type="Pfam" id="PF05437">
    <property type="entry name" value="AzlD"/>
    <property type="match status" value="1"/>
</dbReference>
<dbReference type="EMBL" id="QZCW01000001">
    <property type="protein sequence ID" value="MCW5320943.1"/>
    <property type="molecule type" value="Genomic_DNA"/>
</dbReference>